<accession>A0AAD7UNK4</accession>
<dbReference type="SUPFAM" id="SSF81653">
    <property type="entry name" value="Calcium ATPase, transduction domain A"/>
    <property type="match status" value="1"/>
</dbReference>
<dbReference type="PANTHER" id="PTHR42861">
    <property type="entry name" value="CALCIUM-TRANSPORTING ATPASE"/>
    <property type="match status" value="1"/>
</dbReference>
<dbReference type="Gene3D" id="2.70.150.10">
    <property type="entry name" value="Calcium-transporting ATPase, cytoplasmic transduction domain A"/>
    <property type="match status" value="1"/>
</dbReference>
<dbReference type="EMBL" id="JAQMWT010000054">
    <property type="protein sequence ID" value="KAJ8612344.1"/>
    <property type="molecule type" value="Genomic_DNA"/>
</dbReference>
<organism evidence="2 3">
    <name type="scientific">Chrysophaeum taylorii</name>
    <dbReference type="NCBI Taxonomy" id="2483200"/>
    <lineage>
        <taxon>Eukaryota</taxon>
        <taxon>Sar</taxon>
        <taxon>Stramenopiles</taxon>
        <taxon>Ochrophyta</taxon>
        <taxon>Pelagophyceae</taxon>
        <taxon>Pelagomonadales</taxon>
        <taxon>Pelagomonadaceae</taxon>
        <taxon>Chrysophaeum</taxon>
    </lineage>
</organism>
<gene>
    <name evidence="2" type="ORF">CTAYLR_008369</name>
</gene>
<evidence type="ECO:0000259" key="1">
    <source>
        <dbReference type="Pfam" id="PF00122"/>
    </source>
</evidence>
<protein>
    <recommendedName>
        <fullName evidence="1">P-type ATPase A domain-containing protein</fullName>
    </recommendedName>
</protein>
<evidence type="ECO:0000313" key="3">
    <source>
        <dbReference type="Proteomes" id="UP001230188"/>
    </source>
</evidence>
<dbReference type="InterPro" id="IPR059000">
    <property type="entry name" value="ATPase_P-type_domA"/>
</dbReference>
<comment type="caution">
    <text evidence="2">The sequence shown here is derived from an EMBL/GenBank/DDBJ whole genome shotgun (WGS) entry which is preliminary data.</text>
</comment>
<reference evidence="2" key="1">
    <citation type="submission" date="2023-01" db="EMBL/GenBank/DDBJ databases">
        <title>Metagenome sequencing of chrysophaentin producing Chrysophaeum taylorii.</title>
        <authorList>
            <person name="Davison J."/>
            <person name="Bewley C."/>
        </authorList>
    </citation>
    <scope>NUCLEOTIDE SEQUENCE</scope>
    <source>
        <strain evidence="2">NIES-1699</strain>
    </source>
</reference>
<sequence>MDEEKNVLVVELGGGGASSRSSSRSSLAADLCDVDPAKGLSWARAREEARRLGSNRVSPPINCPAWVCCLLPCVLSTNKMRRFNASIPENALVLRDGEWTDVDAVSLVVTDVVRLQEGDVAPADLRVVESTPDFVTDMVALTGEHESHANLAKDLVPLAARCVSGEATLVVTAIGDDTEIAARMRSGAWPPPPPPRSRSL</sequence>
<name>A0AAD7UNK4_9STRA</name>
<keyword evidence="3" id="KW-1185">Reference proteome</keyword>
<feature type="domain" description="P-type ATPase A" evidence="1">
    <location>
        <begin position="87"/>
        <end position="182"/>
    </location>
</feature>
<dbReference type="Proteomes" id="UP001230188">
    <property type="component" value="Unassembled WGS sequence"/>
</dbReference>
<evidence type="ECO:0000313" key="2">
    <source>
        <dbReference type="EMBL" id="KAJ8612344.1"/>
    </source>
</evidence>
<dbReference type="Pfam" id="PF00122">
    <property type="entry name" value="E1-E2_ATPase"/>
    <property type="match status" value="1"/>
</dbReference>
<dbReference type="InterPro" id="IPR008250">
    <property type="entry name" value="ATPase_P-typ_transduc_dom_A_sf"/>
</dbReference>
<dbReference type="AlphaFoldDB" id="A0AAD7UNK4"/>
<proteinExistence type="predicted"/>